<evidence type="ECO:0000313" key="3">
    <source>
        <dbReference type="Proteomes" id="UP001153328"/>
    </source>
</evidence>
<keyword evidence="3" id="KW-1185">Reference proteome</keyword>
<dbReference type="EMBL" id="CAJVAX010000012">
    <property type="protein sequence ID" value="CAG7625079.1"/>
    <property type="molecule type" value="Genomic_DNA"/>
</dbReference>
<protein>
    <submittedName>
        <fullName evidence="2">Uncharacterized protein</fullName>
    </submittedName>
</protein>
<feature type="region of interest" description="Disordered" evidence="1">
    <location>
        <begin position="39"/>
        <end position="64"/>
    </location>
</feature>
<proteinExistence type="predicted"/>
<name>A0A9W4ED91_9ACTN</name>
<organism evidence="2 3">
    <name type="scientific">Actinacidiphila bryophytorum</name>
    <dbReference type="NCBI Taxonomy" id="1436133"/>
    <lineage>
        <taxon>Bacteria</taxon>
        <taxon>Bacillati</taxon>
        <taxon>Actinomycetota</taxon>
        <taxon>Actinomycetes</taxon>
        <taxon>Kitasatosporales</taxon>
        <taxon>Streptomycetaceae</taxon>
        <taxon>Actinacidiphila</taxon>
    </lineage>
</organism>
<evidence type="ECO:0000313" key="2">
    <source>
        <dbReference type="EMBL" id="CAG7625079.1"/>
    </source>
</evidence>
<sequence>MRGPSLTGPLPLLKRAIRSRPGALNRAFVRPPAVSVQRVTTSPNTEAGSTWHARTAAVPAAKSS</sequence>
<dbReference type="AlphaFoldDB" id="A0A9W4ED91"/>
<feature type="compositionally biased region" description="Polar residues" evidence="1">
    <location>
        <begin position="39"/>
        <end position="48"/>
    </location>
</feature>
<evidence type="ECO:0000256" key="1">
    <source>
        <dbReference type="SAM" id="MobiDB-lite"/>
    </source>
</evidence>
<reference evidence="2" key="1">
    <citation type="submission" date="2021-06" db="EMBL/GenBank/DDBJ databases">
        <authorList>
            <person name="Arsene-Ploetze F."/>
        </authorList>
    </citation>
    <scope>NUCLEOTIDE SEQUENCE</scope>
    <source>
        <strain evidence="2">SBRY1</strain>
    </source>
</reference>
<comment type="caution">
    <text evidence="2">The sequence shown here is derived from an EMBL/GenBank/DDBJ whole genome shotgun (WGS) entry which is preliminary data.</text>
</comment>
<dbReference type="Proteomes" id="UP001153328">
    <property type="component" value="Unassembled WGS sequence"/>
</dbReference>
<accession>A0A9W4ED91</accession>
<gene>
    <name evidence="2" type="ORF">SBRY_20120</name>
</gene>